<dbReference type="EMBL" id="PKMF04000070">
    <property type="protein sequence ID" value="KAK7852979.1"/>
    <property type="molecule type" value="Genomic_DNA"/>
</dbReference>
<dbReference type="AlphaFoldDB" id="A0AAW0LQB3"/>
<sequence>MPWAKVLRGKYMSNRSSCSPWLSRGTCSRTWAACKAARPILDSGLRKVISSGNSTSFWNDAWTSFGTLRSVISGSLNFQEDQRSMLQAFLEYRMQHCFRETNKVADLLANIGRCQEDSFVSYVNPPFVVMEALNYDSNAVTHTIRTPIIFDY</sequence>
<name>A0AAW0LQB3_QUESU</name>
<evidence type="ECO:0000313" key="1">
    <source>
        <dbReference type="EMBL" id="KAK7852979.1"/>
    </source>
</evidence>
<comment type="caution">
    <text evidence="1">The sequence shown here is derived from an EMBL/GenBank/DDBJ whole genome shotgun (WGS) entry which is preliminary data.</text>
</comment>
<gene>
    <name evidence="1" type="ORF">CFP56_037460</name>
</gene>
<dbReference type="Proteomes" id="UP000237347">
    <property type="component" value="Unassembled WGS sequence"/>
</dbReference>
<evidence type="ECO:0008006" key="3">
    <source>
        <dbReference type="Google" id="ProtNLM"/>
    </source>
</evidence>
<evidence type="ECO:0000313" key="2">
    <source>
        <dbReference type="Proteomes" id="UP000237347"/>
    </source>
</evidence>
<keyword evidence="2" id="KW-1185">Reference proteome</keyword>
<reference evidence="1 2" key="1">
    <citation type="journal article" date="2018" name="Sci. Data">
        <title>The draft genome sequence of cork oak.</title>
        <authorList>
            <person name="Ramos A.M."/>
            <person name="Usie A."/>
            <person name="Barbosa P."/>
            <person name="Barros P.M."/>
            <person name="Capote T."/>
            <person name="Chaves I."/>
            <person name="Simoes F."/>
            <person name="Abreu I."/>
            <person name="Carrasquinho I."/>
            <person name="Faro C."/>
            <person name="Guimaraes J.B."/>
            <person name="Mendonca D."/>
            <person name="Nobrega F."/>
            <person name="Rodrigues L."/>
            <person name="Saibo N.J.M."/>
            <person name="Varela M.C."/>
            <person name="Egas C."/>
            <person name="Matos J."/>
            <person name="Miguel C.M."/>
            <person name="Oliveira M.M."/>
            <person name="Ricardo C.P."/>
            <person name="Goncalves S."/>
        </authorList>
    </citation>
    <scope>NUCLEOTIDE SEQUENCE [LARGE SCALE GENOMIC DNA]</scope>
    <source>
        <strain evidence="2">cv. HL8</strain>
    </source>
</reference>
<protein>
    <recommendedName>
        <fullName evidence="3">RNase H type-1 domain-containing protein</fullName>
    </recommendedName>
</protein>
<proteinExistence type="predicted"/>
<accession>A0AAW0LQB3</accession>
<organism evidence="1 2">
    <name type="scientific">Quercus suber</name>
    <name type="common">Cork oak</name>
    <dbReference type="NCBI Taxonomy" id="58331"/>
    <lineage>
        <taxon>Eukaryota</taxon>
        <taxon>Viridiplantae</taxon>
        <taxon>Streptophyta</taxon>
        <taxon>Embryophyta</taxon>
        <taxon>Tracheophyta</taxon>
        <taxon>Spermatophyta</taxon>
        <taxon>Magnoliopsida</taxon>
        <taxon>eudicotyledons</taxon>
        <taxon>Gunneridae</taxon>
        <taxon>Pentapetalae</taxon>
        <taxon>rosids</taxon>
        <taxon>fabids</taxon>
        <taxon>Fagales</taxon>
        <taxon>Fagaceae</taxon>
        <taxon>Quercus</taxon>
    </lineage>
</organism>